<evidence type="ECO:0000313" key="1">
    <source>
        <dbReference type="EMBL" id="KAK3577866.1"/>
    </source>
</evidence>
<accession>A0AAE0RQV4</accession>
<name>A0AAE0RQV4_9BIVA</name>
<evidence type="ECO:0000313" key="2">
    <source>
        <dbReference type="Proteomes" id="UP001195483"/>
    </source>
</evidence>
<protein>
    <submittedName>
        <fullName evidence="1">Uncharacterized protein</fullName>
    </submittedName>
</protein>
<reference evidence="1" key="2">
    <citation type="journal article" date="2021" name="Genome Biol. Evol.">
        <title>Developing a high-quality reference genome for a parasitic bivalve with doubly uniparental inheritance (Bivalvia: Unionida).</title>
        <authorList>
            <person name="Smith C.H."/>
        </authorList>
    </citation>
    <scope>NUCLEOTIDE SEQUENCE</scope>
    <source>
        <strain evidence="1">CHS0354</strain>
        <tissue evidence="1">Mantle</tissue>
    </source>
</reference>
<dbReference type="EMBL" id="JAEAOA010001328">
    <property type="protein sequence ID" value="KAK3577866.1"/>
    <property type="molecule type" value="Genomic_DNA"/>
</dbReference>
<dbReference type="AlphaFoldDB" id="A0AAE0RQV4"/>
<organism evidence="1 2">
    <name type="scientific">Potamilus streckersoni</name>
    <dbReference type="NCBI Taxonomy" id="2493646"/>
    <lineage>
        <taxon>Eukaryota</taxon>
        <taxon>Metazoa</taxon>
        <taxon>Spiralia</taxon>
        <taxon>Lophotrochozoa</taxon>
        <taxon>Mollusca</taxon>
        <taxon>Bivalvia</taxon>
        <taxon>Autobranchia</taxon>
        <taxon>Heteroconchia</taxon>
        <taxon>Palaeoheterodonta</taxon>
        <taxon>Unionida</taxon>
        <taxon>Unionoidea</taxon>
        <taxon>Unionidae</taxon>
        <taxon>Ambleminae</taxon>
        <taxon>Lampsilini</taxon>
        <taxon>Potamilus</taxon>
    </lineage>
</organism>
<sequence>MDTQVKIDVALSWAIELDRSELSRKCEMKRLVHGCVKQLKDINAVMELINKDVEEVLAKDGDKVTDVECDFIDCVNGDFVNGDSDDEAIISTCKVDQTDFKQKQK</sequence>
<proteinExistence type="predicted"/>
<keyword evidence="2" id="KW-1185">Reference proteome</keyword>
<reference evidence="1" key="1">
    <citation type="journal article" date="2021" name="Genome Biol. Evol.">
        <title>A High-Quality Reference Genome for a Parasitic Bivalve with Doubly Uniparental Inheritance (Bivalvia: Unionida).</title>
        <authorList>
            <person name="Smith C.H."/>
        </authorList>
    </citation>
    <scope>NUCLEOTIDE SEQUENCE</scope>
    <source>
        <strain evidence="1">CHS0354</strain>
    </source>
</reference>
<gene>
    <name evidence="1" type="ORF">CHS0354_021835</name>
</gene>
<comment type="caution">
    <text evidence="1">The sequence shown here is derived from an EMBL/GenBank/DDBJ whole genome shotgun (WGS) entry which is preliminary data.</text>
</comment>
<reference evidence="1" key="3">
    <citation type="submission" date="2023-05" db="EMBL/GenBank/DDBJ databases">
        <authorList>
            <person name="Smith C.H."/>
        </authorList>
    </citation>
    <scope>NUCLEOTIDE SEQUENCE</scope>
    <source>
        <strain evidence="1">CHS0354</strain>
        <tissue evidence="1">Mantle</tissue>
    </source>
</reference>
<dbReference type="Proteomes" id="UP001195483">
    <property type="component" value="Unassembled WGS sequence"/>
</dbReference>